<protein>
    <recommendedName>
        <fullName evidence="2">Outer membrane protein beta-barrel domain-containing protein</fullName>
    </recommendedName>
</protein>
<accession>A0ABQ1TZN6</accession>
<feature type="signal peptide" evidence="1">
    <location>
        <begin position="1"/>
        <end position="19"/>
    </location>
</feature>
<comment type="caution">
    <text evidence="3">The sequence shown here is derived from an EMBL/GenBank/DDBJ whole genome shotgun (WGS) entry which is preliminary data.</text>
</comment>
<gene>
    <name evidence="3" type="ORF">GCM10011383_15260</name>
</gene>
<organism evidence="3 4">
    <name type="scientific">Hymenobacter cavernae</name>
    <dbReference type="NCBI Taxonomy" id="2044852"/>
    <lineage>
        <taxon>Bacteria</taxon>
        <taxon>Pseudomonadati</taxon>
        <taxon>Bacteroidota</taxon>
        <taxon>Cytophagia</taxon>
        <taxon>Cytophagales</taxon>
        <taxon>Hymenobacteraceae</taxon>
        <taxon>Hymenobacter</taxon>
    </lineage>
</organism>
<evidence type="ECO:0000313" key="3">
    <source>
        <dbReference type="EMBL" id="GGF05087.1"/>
    </source>
</evidence>
<keyword evidence="1" id="KW-0732">Signal</keyword>
<keyword evidence="4" id="KW-1185">Reference proteome</keyword>
<dbReference type="InterPro" id="IPR025665">
    <property type="entry name" value="Beta-barrel_OMP_2"/>
</dbReference>
<evidence type="ECO:0000259" key="2">
    <source>
        <dbReference type="Pfam" id="PF13568"/>
    </source>
</evidence>
<sequence length="218" mass="23787">MKRIIITLTGLLLTGAAQAQMGIRVGANAATVSAKTDDEFQHAEADSRLGYQVGVFYQQKLTKRISLVPEVQFSRQRTRLRIEESGIADGGYEANYRLRLSYLNVPVLARASFGRFYVEAGPQVGLLLAAHEKGNATYGTIAGTHEAYFNRPATDGYHKLDVGLCSGAGVQLPAGFGLSVRSYTGLRSITDKPQNVNYYGKLRNQVVQASLSYQFSSL</sequence>
<feature type="domain" description="Outer membrane protein beta-barrel" evidence="2">
    <location>
        <begin position="19"/>
        <end position="190"/>
    </location>
</feature>
<dbReference type="Proteomes" id="UP000632273">
    <property type="component" value="Unassembled WGS sequence"/>
</dbReference>
<dbReference type="EMBL" id="BMHT01000002">
    <property type="protein sequence ID" value="GGF05087.1"/>
    <property type="molecule type" value="Genomic_DNA"/>
</dbReference>
<reference evidence="4" key="1">
    <citation type="journal article" date="2019" name="Int. J. Syst. Evol. Microbiol.">
        <title>The Global Catalogue of Microorganisms (GCM) 10K type strain sequencing project: providing services to taxonomists for standard genome sequencing and annotation.</title>
        <authorList>
            <consortium name="The Broad Institute Genomics Platform"/>
            <consortium name="The Broad Institute Genome Sequencing Center for Infectious Disease"/>
            <person name="Wu L."/>
            <person name="Ma J."/>
        </authorList>
    </citation>
    <scope>NUCLEOTIDE SEQUENCE [LARGE SCALE GENOMIC DNA]</scope>
    <source>
        <strain evidence="4">CGMCC 1.15197</strain>
    </source>
</reference>
<proteinExistence type="predicted"/>
<name>A0ABQ1TZN6_9BACT</name>
<dbReference type="RefSeq" id="WP_188812740.1">
    <property type="nucleotide sequence ID" value="NZ_BMHT01000002.1"/>
</dbReference>
<dbReference type="Pfam" id="PF13568">
    <property type="entry name" value="OMP_b-brl_2"/>
    <property type="match status" value="1"/>
</dbReference>
<feature type="chain" id="PRO_5045987983" description="Outer membrane protein beta-barrel domain-containing protein" evidence="1">
    <location>
        <begin position="20"/>
        <end position="218"/>
    </location>
</feature>
<evidence type="ECO:0000313" key="4">
    <source>
        <dbReference type="Proteomes" id="UP000632273"/>
    </source>
</evidence>
<evidence type="ECO:0000256" key="1">
    <source>
        <dbReference type="SAM" id="SignalP"/>
    </source>
</evidence>